<comment type="caution">
    <text evidence="4">The sequence shown here is derived from an EMBL/GenBank/DDBJ whole genome shotgun (WGS) entry which is preliminary data.</text>
</comment>
<feature type="domain" description="Nitroreductase" evidence="3">
    <location>
        <begin position="15"/>
        <end position="190"/>
    </location>
</feature>
<evidence type="ECO:0000313" key="4">
    <source>
        <dbReference type="EMBL" id="MFD1463000.1"/>
    </source>
</evidence>
<name>A0ABW4DJB8_9BACL</name>
<sequence>MSTTGQSSALFADVIRERRSVRVYDKSVRLSHEEIKDLLKEATLAPSSSNAQPWRFLVIETEELKAKLQSIAYNQSQVTESAAVIVVLGDTEGYKRLDEVFGESVKRGYMDQDTAKSLVERSINVYASMPEESLHKVIHIDGGIVSQQLMLVARAHGYDTVPMGGYNAVELKQAFGISDRYIPIMLIALGQAAQPGHRTTRLPIDDITFFNEMPAT</sequence>
<proteinExistence type="inferred from homology"/>
<dbReference type="EMBL" id="JBHTNZ010000025">
    <property type="protein sequence ID" value="MFD1463000.1"/>
    <property type="molecule type" value="Genomic_DNA"/>
</dbReference>
<organism evidence="4 5">
    <name type="scientific">Paenibacillus farraposensis</name>
    <dbReference type="NCBI Taxonomy" id="2807095"/>
    <lineage>
        <taxon>Bacteria</taxon>
        <taxon>Bacillati</taxon>
        <taxon>Bacillota</taxon>
        <taxon>Bacilli</taxon>
        <taxon>Bacillales</taxon>
        <taxon>Paenibacillaceae</taxon>
        <taxon>Paenibacillus</taxon>
    </lineage>
</organism>
<keyword evidence="2 4" id="KW-0560">Oxidoreductase</keyword>
<gene>
    <name evidence="4" type="ORF">ACFQ5D_16745</name>
</gene>
<dbReference type="GO" id="GO:0016491">
    <property type="term" value="F:oxidoreductase activity"/>
    <property type="evidence" value="ECO:0007669"/>
    <property type="project" value="UniProtKB-KW"/>
</dbReference>
<dbReference type="SUPFAM" id="SSF55469">
    <property type="entry name" value="FMN-dependent nitroreductase-like"/>
    <property type="match status" value="1"/>
</dbReference>
<dbReference type="InterPro" id="IPR000415">
    <property type="entry name" value="Nitroreductase-like"/>
</dbReference>
<dbReference type="RefSeq" id="WP_229525786.1">
    <property type="nucleotide sequence ID" value="NZ_JAFFQR010000105.1"/>
</dbReference>
<reference evidence="5" key="1">
    <citation type="journal article" date="2019" name="Int. J. Syst. Evol. Microbiol.">
        <title>The Global Catalogue of Microorganisms (GCM) 10K type strain sequencing project: providing services to taxonomists for standard genome sequencing and annotation.</title>
        <authorList>
            <consortium name="The Broad Institute Genomics Platform"/>
            <consortium name="The Broad Institute Genome Sequencing Center for Infectious Disease"/>
            <person name="Wu L."/>
            <person name="Ma J."/>
        </authorList>
    </citation>
    <scope>NUCLEOTIDE SEQUENCE [LARGE SCALE GENOMIC DNA]</scope>
    <source>
        <strain evidence="5">CCM 9147</strain>
    </source>
</reference>
<evidence type="ECO:0000313" key="5">
    <source>
        <dbReference type="Proteomes" id="UP001597340"/>
    </source>
</evidence>
<dbReference type="PANTHER" id="PTHR43673">
    <property type="entry name" value="NAD(P)H NITROREDUCTASE YDGI-RELATED"/>
    <property type="match status" value="1"/>
</dbReference>
<evidence type="ECO:0000259" key="3">
    <source>
        <dbReference type="Pfam" id="PF00881"/>
    </source>
</evidence>
<evidence type="ECO:0000256" key="2">
    <source>
        <dbReference type="ARBA" id="ARBA00023002"/>
    </source>
</evidence>
<protein>
    <submittedName>
        <fullName evidence="4">Nitroreductase family protein</fullName>
        <ecNumber evidence="4">1.7.1.-</ecNumber>
    </submittedName>
</protein>
<keyword evidence="5" id="KW-1185">Reference proteome</keyword>
<dbReference type="EC" id="1.7.1.-" evidence="4"/>
<dbReference type="Gene3D" id="3.40.109.10">
    <property type="entry name" value="NADH Oxidase"/>
    <property type="match status" value="1"/>
</dbReference>
<comment type="similarity">
    <text evidence="1">Belongs to the nitroreductase family.</text>
</comment>
<dbReference type="Proteomes" id="UP001597340">
    <property type="component" value="Unassembled WGS sequence"/>
</dbReference>
<dbReference type="Pfam" id="PF00881">
    <property type="entry name" value="Nitroreductase"/>
    <property type="match status" value="1"/>
</dbReference>
<dbReference type="CDD" id="cd02137">
    <property type="entry name" value="MhqN-like"/>
    <property type="match status" value="1"/>
</dbReference>
<accession>A0ABW4DJB8</accession>
<dbReference type="PANTHER" id="PTHR43673:SF10">
    <property type="entry name" value="NADH DEHYDROGENASE_NAD(P)H NITROREDUCTASE XCC3605-RELATED"/>
    <property type="match status" value="1"/>
</dbReference>
<dbReference type="InterPro" id="IPR029479">
    <property type="entry name" value="Nitroreductase"/>
</dbReference>
<evidence type="ECO:0000256" key="1">
    <source>
        <dbReference type="ARBA" id="ARBA00007118"/>
    </source>
</evidence>